<dbReference type="SUPFAM" id="SSF53850">
    <property type="entry name" value="Periplasmic binding protein-like II"/>
    <property type="match status" value="1"/>
</dbReference>
<dbReference type="Gene3D" id="3.90.76.10">
    <property type="entry name" value="Dipeptide-binding Protein, Domain 1"/>
    <property type="match status" value="1"/>
</dbReference>
<comment type="similarity">
    <text evidence="2">Belongs to the bacterial solute-binding protein 5 family.</text>
</comment>
<dbReference type="InterPro" id="IPR006311">
    <property type="entry name" value="TAT_signal"/>
</dbReference>
<dbReference type="InterPro" id="IPR000914">
    <property type="entry name" value="SBP_5_dom"/>
</dbReference>
<evidence type="ECO:0000256" key="3">
    <source>
        <dbReference type="ARBA" id="ARBA00022729"/>
    </source>
</evidence>
<gene>
    <name evidence="6" type="ORF">CU103_29180</name>
</gene>
<feature type="signal peptide" evidence="4">
    <location>
        <begin position="1"/>
        <end position="28"/>
    </location>
</feature>
<dbReference type="Pfam" id="PF00496">
    <property type="entry name" value="SBP_bac_5"/>
    <property type="match status" value="1"/>
</dbReference>
<dbReference type="RefSeq" id="WP_106667542.1">
    <property type="nucleotide sequence ID" value="NZ_PGGM01000021.1"/>
</dbReference>
<evidence type="ECO:0000259" key="5">
    <source>
        <dbReference type="Pfam" id="PF00496"/>
    </source>
</evidence>
<dbReference type="Gene3D" id="3.10.105.10">
    <property type="entry name" value="Dipeptide-binding Protein, Domain 3"/>
    <property type="match status" value="1"/>
</dbReference>
<dbReference type="PANTHER" id="PTHR30290">
    <property type="entry name" value="PERIPLASMIC BINDING COMPONENT OF ABC TRANSPORTER"/>
    <property type="match status" value="1"/>
</dbReference>
<dbReference type="PIRSF" id="PIRSF002741">
    <property type="entry name" value="MppA"/>
    <property type="match status" value="1"/>
</dbReference>
<dbReference type="GO" id="GO:0015833">
    <property type="term" value="P:peptide transport"/>
    <property type="evidence" value="ECO:0007669"/>
    <property type="project" value="TreeGrafter"/>
</dbReference>
<dbReference type="PANTHER" id="PTHR30290:SF38">
    <property type="entry name" value="D,D-DIPEPTIDE-BINDING PERIPLASMIC PROTEIN DDPA-RELATED"/>
    <property type="match status" value="1"/>
</dbReference>
<protein>
    <submittedName>
        <fullName evidence="6">Oligopeptide ABC transporter substrate-binding protein</fullName>
    </submittedName>
</protein>
<dbReference type="OrthoDB" id="9803988at2"/>
<evidence type="ECO:0000313" key="7">
    <source>
        <dbReference type="Proteomes" id="UP000241764"/>
    </source>
</evidence>
<keyword evidence="3 4" id="KW-0732">Signal</keyword>
<dbReference type="AlphaFoldDB" id="A0A2P7AQI7"/>
<accession>A0A2P7AQI7</accession>
<proteinExistence type="inferred from homology"/>
<organism evidence="6 7">
    <name type="scientific">Phyllobacterium sophorae</name>
    <dbReference type="NCBI Taxonomy" id="1520277"/>
    <lineage>
        <taxon>Bacteria</taxon>
        <taxon>Pseudomonadati</taxon>
        <taxon>Pseudomonadota</taxon>
        <taxon>Alphaproteobacteria</taxon>
        <taxon>Hyphomicrobiales</taxon>
        <taxon>Phyllobacteriaceae</taxon>
        <taxon>Phyllobacterium</taxon>
    </lineage>
</organism>
<dbReference type="GO" id="GO:0030288">
    <property type="term" value="C:outer membrane-bounded periplasmic space"/>
    <property type="evidence" value="ECO:0007669"/>
    <property type="project" value="UniProtKB-ARBA"/>
</dbReference>
<name>A0A2P7AQI7_9HYPH</name>
<dbReference type="InterPro" id="IPR030678">
    <property type="entry name" value="Peptide/Ni-bd"/>
</dbReference>
<evidence type="ECO:0000313" key="6">
    <source>
        <dbReference type="EMBL" id="PSH56481.1"/>
    </source>
</evidence>
<sequence>MSKGVKRRTLLRALAASTMMAASFSLGALDAAAQSTTAGGRNLTIAVQQIPDNHDPVSENTNVNLRVMYSLYDTLVKVDFRNGNKLVPGLATEWKVIDAKTVEFKLRPNVVFHNGDTFDAKDVVATFSPVRLGLDKTVPVESRPFLSGIDRVEVVDNMTVRFQMKTGDAIILSRFAYYPSQIISATALKEAKSYQDFTAMDAGTGPYSLVSHEVGKDVVLKKFDKYWGNPKAAADTVTFTAVPELATRVAGLLSGQFDIITEIGTDEVAQIEANSATGVAGGPVANIRGLFYDCISSPISDPRIRRALNFSIDRETLVLTLYNGRVGIPHDWQMASFGDLYLADRPAAEYNPEKARALLKEAGYNGEEIVYRTLPTYYAKQLETAQILQSMWKAVGFNIKLEVKENWDQATKDTPDRAIIDSSFTGYYSDPLGQFWRRFGPESSYTKQGWWTISPEMQKLGDELTTSTDIKRRREVFGKMLDEFEQDPHGGMLHDLAQFMGVRKDRIELKPLPSEYLDLTTEGVSFK</sequence>
<dbReference type="GO" id="GO:1904680">
    <property type="term" value="F:peptide transmembrane transporter activity"/>
    <property type="evidence" value="ECO:0007669"/>
    <property type="project" value="TreeGrafter"/>
</dbReference>
<evidence type="ECO:0000256" key="1">
    <source>
        <dbReference type="ARBA" id="ARBA00004418"/>
    </source>
</evidence>
<feature type="domain" description="Solute-binding protein family 5" evidence="5">
    <location>
        <begin position="85"/>
        <end position="442"/>
    </location>
</feature>
<comment type="subcellular location">
    <subcellularLocation>
        <location evidence="1">Periplasm</location>
    </subcellularLocation>
</comment>
<feature type="chain" id="PRO_5015168902" evidence="4">
    <location>
        <begin position="29"/>
        <end position="527"/>
    </location>
</feature>
<dbReference type="GO" id="GO:0043190">
    <property type="term" value="C:ATP-binding cassette (ABC) transporter complex"/>
    <property type="evidence" value="ECO:0007669"/>
    <property type="project" value="InterPro"/>
</dbReference>
<comment type="caution">
    <text evidence="6">The sequence shown here is derived from an EMBL/GenBank/DDBJ whole genome shotgun (WGS) entry which is preliminary data.</text>
</comment>
<dbReference type="PROSITE" id="PS51318">
    <property type="entry name" value="TAT"/>
    <property type="match status" value="1"/>
</dbReference>
<dbReference type="Gene3D" id="3.40.190.10">
    <property type="entry name" value="Periplasmic binding protein-like II"/>
    <property type="match status" value="1"/>
</dbReference>
<dbReference type="InterPro" id="IPR039424">
    <property type="entry name" value="SBP_5"/>
</dbReference>
<keyword evidence="7" id="KW-1185">Reference proteome</keyword>
<reference evidence="7" key="1">
    <citation type="submission" date="2017-11" db="EMBL/GenBank/DDBJ databases">
        <authorList>
            <person name="Kuznetsova I."/>
            <person name="Sazanova A."/>
            <person name="Chirak E."/>
            <person name="Safronova V."/>
            <person name="Willems A."/>
        </authorList>
    </citation>
    <scope>NUCLEOTIDE SEQUENCE [LARGE SCALE GENOMIC DNA]</scope>
    <source>
        <strain evidence="7">CCBAU 03422</strain>
    </source>
</reference>
<dbReference type="EMBL" id="PGGM01000021">
    <property type="protein sequence ID" value="PSH56481.1"/>
    <property type="molecule type" value="Genomic_DNA"/>
</dbReference>
<dbReference type="Proteomes" id="UP000241764">
    <property type="component" value="Unassembled WGS sequence"/>
</dbReference>
<evidence type="ECO:0000256" key="2">
    <source>
        <dbReference type="ARBA" id="ARBA00005695"/>
    </source>
</evidence>
<evidence type="ECO:0000256" key="4">
    <source>
        <dbReference type="SAM" id="SignalP"/>
    </source>
</evidence>